<name>M1L4W2_9PROT</name>
<proteinExistence type="inferred from homology"/>
<dbReference type="RefSeq" id="WP_015238450.1">
    <property type="nucleotide sequence ID" value="NC_020283.1"/>
</dbReference>
<evidence type="ECO:0000256" key="2">
    <source>
        <dbReference type="ARBA" id="ARBA00023125"/>
    </source>
</evidence>
<dbReference type="CDD" id="cd13836">
    <property type="entry name" value="IHF_B"/>
    <property type="match status" value="1"/>
</dbReference>
<dbReference type="SMART" id="SM00411">
    <property type="entry name" value="BHL"/>
    <property type="match status" value="1"/>
</dbReference>
<dbReference type="EMBL" id="CP003804">
    <property type="protein sequence ID" value="AGF47708.1"/>
    <property type="molecule type" value="Genomic_DNA"/>
</dbReference>
<dbReference type="Gene3D" id="4.10.520.10">
    <property type="entry name" value="IHF-like DNA-binding proteins"/>
    <property type="match status" value="1"/>
</dbReference>
<keyword evidence="5" id="KW-1185">Reference proteome</keyword>
<dbReference type="Pfam" id="PF00216">
    <property type="entry name" value="Bac_DNA_binding"/>
    <property type="match status" value="1"/>
</dbReference>
<sequence>MTRLDLIDNLVSKYPDLSLKDVEHLVKTILSSLEDAMKLGKRIEVRGFGSFSIVTRHSRIARNPKSGSLVLLKERKVPIFKAGKELKDRIKLSK</sequence>
<gene>
    <name evidence="4" type="ORF">CDEE_0708</name>
</gene>
<organism evidence="4 5">
    <name type="scientific">Candidatus Kinetoplastidibacterium crithidiae TCC036E</name>
    <dbReference type="NCBI Taxonomy" id="1208918"/>
    <lineage>
        <taxon>Bacteria</taxon>
        <taxon>Pseudomonadati</taxon>
        <taxon>Pseudomonadota</taxon>
        <taxon>Betaproteobacteria</taxon>
        <taxon>Candidatus Kinetoplastidibacterium</taxon>
    </lineage>
</organism>
<dbReference type="eggNOG" id="COG0776">
    <property type="taxonomic scope" value="Bacteria"/>
</dbReference>
<dbReference type="GO" id="GO:0005829">
    <property type="term" value="C:cytosol"/>
    <property type="evidence" value="ECO:0007669"/>
    <property type="project" value="TreeGrafter"/>
</dbReference>
<comment type="similarity">
    <text evidence="1 3">Belongs to the bacterial histone-like protein family.</text>
</comment>
<keyword evidence="2" id="KW-0238">DNA-binding</keyword>
<dbReference type="PRINTS" id="PR01727">
    <property type="entry name" value="DNABINDINGHU"/>
</dbReference>
<evidence type="ECO:0000313" key="5">
    <source>
        <dbReference type="Proteomes" id="UP000011686"/>
    </source>
</evidence>
<dbReference type="KEGG" id="kct:CDEE_0708"/>
<dbReference type="HOGENOM" id="CLU_105066_2_0_4"/>
<dbReference type="PANTHER" id="PTHR33175:SF5">
    <property type="entry name" value="INTEGRATION HOST FACTOR SUBUNIT BETA"/>
    <property type="match status" value="1"/>
</dbReference>
<evidence type="ECO:0000256" key="3">
    <source>
        <dbReference type="RuleBase" id="RU003939"/>
    </source>
</evidence>
<evidence type="ECO:0000256" key="1">
    <source>
        <dbReference type="ARBA" id="ARBA00010529"/>
    </source>
</evidence>
<dbReference type="GO" id="GO:0003677">
    <property type="term" value="F:DNA binding"/>
    <property type="evidence" value="ECO:0007669"/>
    <property type="project" value="UniProtKB-KW"/>
</dbReference>
<dbReference type="STRING" id="1208918.CDEE_0708"/>
<reference evidence="4 5" key="1">
    <citation type="journal article" date="2013" name="Genome Biol. Evol.">
        <title>Genome evolution and phylogenomic analysis of candidatus kinetoplastibacterium, the betaproteobacterial endosymbionts of strigomonas and angomonas.</title>
        <authorList>
            <person name="Alves J.M."/>
            <person name="Serrano M.G."/>
            <person name="Maia da Silva F."/>
            <person name="Voegtly L.J."/>
            <person name="Matveyev A.V."/>
            <person name="Teixeira M.M."/>
            <person name="Camargo E.P."/>
            <person name="Buck G.A."/>
        </authorList>
    </citation>
    <scope>NUCLEOTIDE SEQUENCE [LARGE SCALE GENOMIC DNA]</scope>
    <source>
        <strain evidence="4 5">TCC036E</strain>
    </source>
</reference>
<dbReference type="Proteomes" id="UP000011686">
    <property type="component" value="Chromosome"/>
</dbReference>
<dbReference type="PATRIC" id="fig|1208918.3.peg.408"/>
<evidence type="ECO:0000313" key="4">
    <source>
        <dbReference type="EMBL" id="AGF47708.1"/>
    </source>
</evidence>
<dbReference type="InterPro" id="IPR000119">
    <property type="entry name" value="Hist_DNA-bd"/>
</dbReference>
<dbReference type="PANTHER" id="PTHR33175">
    <property type="entry name" value="DNA-BINDING PROTEIN HU"/>
    <property type="match status" value="1"/>
</dbReference>
<dbReference type="AlphaFoldDB" id="M1L4W2"/>
<protein>
    <submittedName>
        <fullName evidence="4">Integration host factor subunit beta</fullName>
    </submittedName>
</protein>
<accession>M1L4W2</accession>
<dbReference type="InterPro" id="IPR010992">
    <property type="entry name" value="IHF-like_DNA-bd_dom_sf"/>
</dbReference>
<dbReference type="GO" id="GO:0030527">
    <property type="term" value="F:structural constituent of chromatin"/>
    <property type="evidence" value="ECO:0007669"/>
    <property type="project" value="InterPro"/>
</dbReference>
<dbReference type="SUPFAM" id="SSF47729">
    <property type="entry name" value="IHF-like DNA-binding proteins"/>
    <property type="match status" value="1"/>
</dbReference>